<evidence type="ECO:0000313" key="2">
    <source>
        <dbReference type="EMBL" id="KAF2726397.1"/>
    </source>
</evidence>
<feature type="compositionally biased region" description="Polar residues" evidence="1">
    <location>
        <begin position="108"/>
        <end position="119"/>
    </location>
</feature>
<reference evidence="2" key="1">
    <citation type="journal article" date="2020" name="Stud. Mycol.">
        <title>101 Dothideomycetes genomes: a test case for predicting lifestyles and emergence of pathogens.</title>
        <authorList>
            <person name="Haridas S."/>
            <person name="Albert R."/>
            <person name="Binder M."/>
            <person name="Bloem J."/>
            <person name="Labutti K."/>
            <person name="Salamov A."/>
            <person name="Andreopoulos B."/>
            <person name="Baker S."/>
            <person name="Barry K."/>
            <person name="Bills G."/>
            <person name="Bluhm B."/>
            <person name="Cannon C."/>
            <person name="Castanera R."/>
            <person name="Culley D."/>
            <person name="Daum C."/>
            <person name="Ezra D."/>
            <person name="Gonzalez J."/>
            <person name="Henrissat B."/>
            <person name="Kuo A."/>
            <person name="Liang C."/>
            <person name="Lipzen A."/>
            <person name="Lutzoni F."/>
            <person name="Magnuson J."/>
            <person name="Mondo S."/>
            <person name="Nolan M."/>
            <person name="Ohm R."/>
            <person name="Pangilinan J."/>
            <person name="Park H.-J."/>
            <person name="Ramirez L."/>
            <person name="Alfaro M."/>
            <person name="Sun H."/>
            <person name="Tritt A."/>
            <person name="Yoshinaga Y."/>
            <person name="Zwiers L.-H."/>
            <person name="Turgeon B."/>
            <person name="Goodwin S."/>
            <person name="Spatafora J."/>
            <person name="Crous P."/>
            <person name="Grigoriev I."/>
        </authorList>
    </citation>
    <scope>NUCLEOTIDE SEQUENCE</scope>
    <source>
        <strain evidence="2">CBS 125425</strain>
    </source>
</reference>
<protein>
    <submittedName>
        <fullName evidence="2">Uncharacterized protein</fullName>
    </submittedName>
</protein>
<name>A0A9P4QKG0_9PLEO</name>
<feature type="region of interest" description="Disordered" evidence="1">
    <location>
        <begin position="66"/>
        <end position="130"/>
    </location>
</feature>
<feature type="non-terminal residue" evidence="2">
    <location>
        <position position="1"/>
    </location>
</feature>
<keyword evidence="3" id="KW-1185">Reference proteome</keyword>
<sequence length="153" mass="16280">YEPGFCPPLFSSLAKPFTQQQQQRRRTPTGLTACPSPADSAFSLLQRQNASKAPIPPLLGAIRRPEQMRNHALSSPSHTATAHTSPSASQRSSWADGKVRDSDIRNRQGGSDQPFSGSWCNVAKDPTTGTAANLPVLTNLANFAPTDHGGSTA</sequence>
<accession>A0A9P4QKG0</accession>
<evidence type="ECO:0000256" key="1">
    <source>
        <dbReference type="SAM" id="MobiDB-lite"/>
    </source>
</evidence>
<feature type="region of interest" description="Disordered" evidence="1">
    <location>
        <begin position="1"/>
        <end position="41"/>
    </location>
</feature>
<feature type="compositionally biased region" description="Basic and acidic residues" evidence="1">
    <location>
        <begin position="97"/>
        <end position="106"/>
    </location>
</feature>
<evidence type="ECO:0000313" key="3">
    <source>
        <dbReference type="Proteomes" id="UP000799444"/>
    </source>
</evidence>
<gene>
    <name evidence="2" type="ORF">EJ04DRAFT_530310</name>
</gene>
<comment type="caution">
    <text evidence="2">The sequence shown here is derived from an EMBL/GenBank/DDBJ whole genome shotgun (WGS) entry which is preliminary data.</text>
</comment>
<dbReference type="AlphaFoldDB" id="A0A9P4QKG0"/>
<feature type="compositionally biased region" description="Low complexity" evidence="1">
    <location>
        <begin position="74"/>
        <end position="89"/>
    </location>
</feature>
<organism evidence="2 3">
    <name type="scientific">Polyplosphaeria fusca</name>
    <dbReference type="NCBI Taxonomy" id="682080"/>
    <lineage>
        <taxon>Eukaryota</taxon>
        <taxon>Fungi</taxon>
        <taxon>Dikarya</taxon>
        <taxon>Ascomycota</taxon>
        <taxon>Pezizomycotina</taxon>
        <taxon>Dothideomycetes</taxon>
        <taxon>Pleosporomycetidae</taxon>
        <taxon>Pleosporales</taxon>
        <taxon>Tetraplosphaeriaceae</taxon>
        <taxon>Polyplosphaeria</taxon>
    </lineage>
</organism>
<dbReference type="Proteomes" id="UP000799444">
    <property type="component" value="Unassembled WGS sequence"/>
</dbReference>
<proteinExistence type="predicted"/>
<dbReference type="EMBL" id="ML996546">
    <property type="protein sequence ID" value="KAF2726397.1"/>
    <property type="molecule type" value="Genomic_DNA"/>
</dbReference>